<keyword evidence="2" id="KW-0378">Hydrolase</keyword>
<evidence type="ECO:0000313" key="4">
    <source>
        <dbReference type="EMBL" id="KAL1591093.1"/>
    </source>
</evidence>
<reference evidence="4 5" key="1">
    <citation type="journal article" date="2020" name="Microbiol. Resour. Announc.">
        <title>Draft Genome Sequence of a Cladosporium Species Isolated from the Mesophotic Ascidian Didemnum maculosum.</title>
        <authorList>
            <person name="Gioti A."/>
            <person name="Siaperas R."/>
            <person name="Nikolaivits E."/>
            <person name="Le Goff G."/>
            <person name="Ouazzani J."/>
            <person name="Kotoulas G."/>
            <person name="Topakas E."/>
        </authorList>
    </citation>
    <scope>NUCLEOTIDE SEQUENCE [LARGE SCALE GENOMIC DNA]</scope>
    <source>
        <strain evidence="4 5">TM138-S3</strain>
    </source>
</reference>
<accession>A0AB34L7A3</accession>
<dbReference type="RefSeq" id="XP_069234198.1">
    <property type="nucleotide sequence ID" value="XM_069369079.1"/>
</dbReference>
<evidence type="ECO:0000313" key="5">
    <source>
        <dbReference type="Proteomes" id="UP000803884"/>
    </source>
</evidence>
<dbReference type="AlphaFoldDB" id="A0AB34L7A3"/>
<dbReference type="PANTHER" id="PTHR43248">
    <property type="entry name" value="2-SUCCINYL-6-HYDROXY-2,4-CYCLOHEXADIENE-1-CARBOXYLATE SYNTHASE"/>
    <property type="match status" value="1"/>
</dbReference>
<gene>
    <name evidence="4" type="ORF">WHR41_00473</name>
</gene>
<feature type="domain" description="Peptidase S33 tripeptidyl aminopeptidase-like C-terminal" evidence="3">
    <location>
        <begin position="412"/>
        <end position="514"/>
    </location>
</feature>
<proteinExistence type="inferred from homology"/>
<dbReference type="Proteomes" id="UP000803884">
    <property type="component" value="Unassembled WGS sequence"/>
</dbReference>
<dbReference type="EMBL" id="JAAQHG020000001">
    <property type="protein sequence ID" value="KAL1591093.1"/>
    <property type="molecule type" value="Genomic_DNA"/>
</dbReference>
<evidence type="ECO:0000259" key="3">
    <source>
        <dbReference type="Pfam" id="PF08386"/>
    </source>
</evidence>
<sequence>MSLAVVRKPAIVPVTDPRYAGALIVNPGGPGGSGVEFAVGAWKMIRHGVDSPSPDDPEGKYFDILGFDPRGVGFSTPNVHCFESPSLDQGWQLRVMEEGILGSSDAAFGRLWSMAIARAKSCSLPLGDGKDIKPYVTTAHTARDMLELVERHGQWRELESRRLLASRTPCFSSISFRFARQSSVPAELRYEPGKEKIIYSGGSYGTYLGLTFASMFPDRIHRLRVDELVDADDYRKVKWTDNLRDTEKEMHEFYRHCARAGFPACSLANQSGYTTIDSVEARVKNATDSLIHNPLPVLGPNPEVITYSDAKHLVFAGLYSPMISFPRIANLLAGVEQGDGTLFAELLRPYHGLTCSAEPASLDVTRSSYNMAAGILAPDATMAIACADGDDQSWMTKSQYAEYWHKLAKKSPTIGPMWSMFRMYCIHYSVRPAYRFTAPFKAKTSHPILMIGNTADPVTPLHNAFKMSKGYPGSVVLTQNSPGHTSNSVYSSCTVSHIRRYFHSGYLPEEGTVCETDELPFGNENATAEDIATMSGISEMYREGQAAMFKSTGGLPGTSFAALW</sequence>
<organism evidence="4 5">
    <name type="scientific">Cladosporium halotolerans</name>
    <dbReference type="NCBI Taxonomy" id="1052096"/>
    <lineage>
        <taxon>Eukaryota</taxon>
        <taxon>Fungi</taxon>
        <taxon>Dikarya</taxon>
        <taxon>Ascomycota</taxon>
        <taxon>Pezizomycotina</taxon>
        <taxon>Dothideomycetes</taxon>
        <taxon>Dothideomycetidae</taxon>
        <taxon>Cladosporiales</taxon>
        <taxon>Cladosporiaceae</taxon>
        <taxon>Cladosporium</taxon>
    </lineage>
</organism>
<dbReference type="InterPro" id="IPR051601">
    <property type="entry name" value="Serine_prot/Carboxylest_S33"/>
</dbReference>
<protein>
    <recommendedName>
        <fullName evidence="3">Peptidase S33 tripeptidyl aminopeptidase-like C-terminal domain-containing protein</fullName>
    </recommendedName>
</protein>
<name>A0AB34L7A3_9PEZI</name>
<dbReference type="GeneID" id="96001917"/>
<dbReference type="Gene3D" id="3.40.50.1820">
    <property type="entry name" value="alpha/beta hydrolase"/>
    <property type="match status" value="1"/>
</dbReference>
<dbReference type="PANTHER" id="PTHR43248:SF25">
    <property type="entry name" value="AB HYDROLASE-1 DOMAIN-CONTAINING PROTEIN-RELATED"/>
    <property type="match status" value="1"/>
</dbReference>
<dbReference type="InterPro" id="IPR029058">
    <property type="entry name" value="AB_hydrolase_fold"/>
</dbReference>
<keyword evidence="5" id="KW-1185">Reference proteome</keyword>
<dbReference type="InterPro" id="IPR013595">
    <property type="entry name" value="Pept_S33_TAP-like_C"/>
</dbReference>
<dbReference type="Pfam" id="PF08386">
    <property type="entry name" value="Abhydrolase_4"/>
    <property type="match status" value="1"/>
</dbReference>
<comment type="similarity">
    <text evidence="1">Belongs to the peptidase S33 family.</text>
</comment>
<evidence type="ECO:0000256" key="2">
    <source>
        <dbReference type="ARBA" id="ARBA00022801"/>
    </source>
</evidence>
<evidence type="ECO:0000256" key="1">
    <source>
        <dbReference type="ARBA" id="ARBA00010088"/>
    </source>
</evidence>
<comment type="caution">
    <text evidence="4">The sequence shown here is derived from an EMBL/GenBank/DDBJ whole genome shotgun (WGS) entry which is preliminary data.</text>
</comment>
<dbReference type="GO" id="GO:0016787">
    <property type="term" value="F:hydrolase activity"/>
    <property type="evidence" value="ECO:0007669"/>
    <property type="project" value="UniProtKB-KW"/>
</dbReference>
<dbReference type="SUPFAM" id="SSF53474">
    <property type="entry name" value="alpha/beta-Hydrolases"/>
    <property type="match status" value="1"/>
</dbReference>